<dbReference type="Pfam" id="PF05380">
    <property type="entry name" value="Peptidase_A17"/>
    <property type="match status" value="1"/>
</dbReference>
<dbReference type="InterPro" id="IPR008042">
    <property type="entry name" value="Retrotrans_Pao"/>
</dbReference>
<protein>
    <submittedName>
        <fullName evidence="1">Uncharacterized protein</fullName>
    </submittedName>
</protein>
<evidence type="ECO:0000313" key="1">
    <source>
        <dbReference type="EMBL" id="JAS32803.1"/>
    </source>
</evidence>
<organism evidence="1">
    <name type="scientific">Clastoptera arizonana</name>
    <name type="common">Arizona spittle bug</name>
    <dbReference type="NCBI Taxonomy" id="38151"/>
    <lineage>
        <taxon>Eukaryota</taxon>
        <taxon>Metazoa</taxon>
        <taxon>Ecdysozoa</taxon>
        <taxon>Arthropoda</taxon>
        <taxon>Hexapoda</taxon>
        <taxon>Insecta</taxon>
        <taxon>Pterygota</taxon>
        <taxon>Neoptera</taxon>
        <taxon>Paraneoptera</taxon>
        <taxon>Hemiptera</taxon>
        <taxon>Auchenorrhyncha</taxon>
        <taxon>Cercopoidea</taxon>
        <taxon>Clastopteridae</taxon>
        <taxon>Clastoptera</taxon>
    </lineage>
</organism>
<proteinExistence type="predicted"/>
<accession>A0A1B6E4E4</accession>
<sequence length="108" mass="12831">DVTKRTILSDIARIYDPLGLVGPVTIKCKIFIQDLWKLNINWDEPLPTEIHRAWQEFRQQLPALHDLQIPRHALCRNISQTELHGFCDVSERGMRHVMRLHLYEKHQQ</sequence>
<dbReference type="AlphaFoldDB" id="A0A1B6E4E4"/>
<dbReference type="PANTHER" id="PTHR22955:SF77">
    <property type="entry name" value="ASPARTIC PUTATIVE DOMAIN-CONTAINING PROTEIN-RELATED"/>
    <property type="match status" value="1"/>
</dbReference>
<dbReference type="EMBL" id="GEDC01004495">
    <property type="protein sequence ID" value="JAS32803.1"/>
    <property type="molecule type" value="Transcribed_RNA"/>
</dbReference>
<dbReference type="PANTHER" id="PTHR22955">
    <property type="entry name" value="RETROTRANSPOSON"/>
    <property type="match status" value="1"/>
</dbReference>
<reference evidence="1" key="1">
    <citation type="submission" date="2015-12" db="EMBL/GenBank/DDBJ databases">
        <title>De novo transcriptome assembly of four potential Pierce s Disease insect vectors from Arizona vineyards.</title>
        <authorList>
            <person name="Tassone E.E."/>
        </authorList>
    </citation>
    <scope>NUCLEOTIDE SEQUENCE</scope>
</reference>
<name>A0A1B6E4E4_9HEMI</name>
<gene>
    <name evidence="1" type="ORF">g.43624</name>
</gene>
<feature type="non-terminal residue" evidence="1">
    <location>
        <position position="1"/>
    </location>
</feature>